<feature type="region of interest" description="Disordered" evidence="1">
    <location>
        <begin position="171"/>
        <end position="226"/>
    </location>
</feature>
<comment type="caution">
    <text evidence="2">The sequence shown here is derived from an EMBL/GenBank/DDBJ whole genome shotgun (WGS) entry which is preliminary data.</text>
</comment>
<dbReference type="Proteomes" id="UP001642501">
    <property type="component" value="Unassembled WGS sequence"/>
</dbReference>
<evidence type="ECO:0000313" key="3">
    <source>
        <dbReference type="Proteomes" id="UP001642501"/>
    </source>
</evidence>
<sequence>MTEITNDDRSSKRLAAFVTRVQRVYFFTDDALHDLTRGVLEDWTLDDLKSVGAELLETLTKLLKERGVYVGDHNVSIGSRSQSILDAIQSEEPLDWPQGTVERFACCTLMMTLNDDLLARIPLNNVHPDFQAIAYRRLGHTEPFQPALYTPVTVRTPACDNDVTAVMDAPLTADGGEREGNESGGEDSAESSLRLEGSAEAAGPGISIHELPRPAPPCSELPHIENPVTTTALNPSREANAEAIESGESIQAATPMKPQCSEPQHAESSHPGLSYTAKTAPTESTRSETHRHEPSPSVPSPGPATTLLTSTHPLSDQVTDTLQVHIGVTVLKPNEVTRALVSFVAYQRERPWKPDTFGFGRCHFDFIGQTSFTERPQPEPPPLPSKKK</sequence>
<organism evidence="2 3">
    <name type="scientific">Sporothrix epigloea</name>
    <dbReference type="NCBI Taxonomy" id="1892477"/>
    <lineage>
        <taxon>Eukaryota</taxon>
        <taxon>Fungi</taxon>
        <taxon>Dikarya</taxon>
        <taxon>Ascomycota</taxon>
        <taxon>Pezizomycotina</taxon>
        <taxon>Sordariomycetes</taxon>
        <taxon>Sordariomycetidae</taxon>
        <taxon>Ophiostomatales</taxon>
        <taxon>Ophiostomataceae</taxon>
        <taxon>Sporothrix</taxon>
    </lineage>
</organism>
<reference evidence="2 3" key="1">
    <citation type="submission" date="2024-01" db="EMBL/GenBank/DDBJ databases">
        <authorList>
            <person name="Allen C."/>
            <person name="Tagirdzhanova G."/>
        </authorList>
    </citation>
    <scope>NUCLEOTIDE SEQUENCE [LARGE SCALE GENOMIC DNA]</scope>
    <source>
        <strain evidence="2 3">CBS 573.63</strain>
    </source>
</reference>
<feature type="region of interest" description="Disordered" evidence="1">
    <location>
        <begin position="251"/>
        <end position="310"/>
    </location>
</feature>
<proteinExistence type="predicted"/>
<accession>A0ABP0DFC2</accession>
<protein>
    <submittedName>
        <fullName evidence="2">Uncharacterized protein</fullName>
    </submittedName>
</protein>
<feature type="compositionally biased region" description="Basic and acidic residues" evidence="1">
    <location>
        <begin position="285"/>
        <end position="294"/>
    </location>
</feature>
<gene>
    <name evidence="2" type="ORF">SEPCBS57363_002328</name>
</gene>
<evidence type="ECO:0000313" key="2">
    <source>
        <dbReference type="EMBL" id="CAK7266916.1"/>
    </source>
</evidence>
<dbReference type="EMBL" id="CAWUOM010000030">
    <property type="protein sequence ID" value="CAK7266916.1"/>
    <property type="molecule type" value="Genomic_DNA"/>
</dbReference>
<evidence type="ECO:0000256" key="1">
    <source>
        <dbReference type="SAM" id="MobiDB-lite"/>
    </source>
</evidence>
<name>A0ABP0DFC2_9PEZI</name>
<keyword evidence="3" id="KW-1185">Reference proteome</keyword>